<protein>
    <recommendedName>
        <fullName evidence="3">HhH-GPD family protein</fullName>
    </recommendedName>
</protein>
<evidence type="ECO:0008006" key="3">
    <source>
        <dbReference type="Google" id="ProtNLM"/>
    </source>
</evidence>
<dbReference type="HOGENOM" id="CLU_1318483_0_0_2"/>
<dbReference type="EMBL" id="CP001899">
    <property type="protein sequence ID" value="ADC64953.1"/>
    <property type="molecule type" value="Genomic_DNA"/>
</dbReference>
<dbReference type="eggNOG" id="arCOG10315">
    <property type="taxonomic scope" value="Archaea"/>
</dbReference>
<gene>
    <name evidence="1" type="ordered locus">Ferp_0784</name>
</gene>
<organism evidence="1 2">
    <name type="scientific">Ferroglobus placidus (strain DSM 10642 / AEDII12DO)</name>
    <dbReference type="NCBI Taxonomy" id="589924"/>
    <lineage>
        <taxon>Archaea</taxon>
        <taxon>Methanobacteriati</taxon>
        <taxon>Methanobacteriota</taxon>
        <taxon>Archaeoglobi</taxon>
        <taxon>Archaeoglobales</taxon>
        <taxon>Archaeoglobaceae</taxon>
        <taxon>Ferroglobus</taxon>
    </lineage>
</organism>
<dbReference type="KEGG" id="fpl:Ferp_0784"/>
<sequence length="208" mass="24276">MKRIKETLEKYPEISEFSRKCLESKRYDSNVVLMVVDAALTSSGLNYFGVVVPKVLAFSERYKVKRLDEFLKLKKSDLLNLWRNERCWNVAFGVAEKLLEFGRDVKALRKWAESTALENWKSYMPVKGVGINTYQYLRMMGGVDTVMPDRIVKREVRIESKDDIDFIVKAEKLAKEKGILAVELCFAAWIAQYDEERAERYLKLLKNI</sequence>
<accession>D3RWU0</accession>
<dbReference type="PaxDb" id="589924-Ferp_0784"/>
<dbReference type="AlphaFoldDB" id="D3RWU0"/>
<name>D3RWU0_FERPA</name>
<evidence type="ECO:0000313" key="1">
    <source>
        <dbReference type="EMBL" id="ADC64953.1"/>
    </source>
</evidence>
<proteinExistence type="predicted"/>
<evidence type="ECO:0000313" key="2">
    <source>
        <dbReference type="Proteomes" id="UP000002613"/>
    </source>
</evidence>
<dbReference type="OrthoDB" id="45797at2157"/>
<dbReference type="GeneID" id="8778290"/>
<dbReference type="RefSeq" id="WP_012965296.1">
    <property type="nucleotide sequence ID" value="NC_013849.1"/>
</dbReference>
<keyword evidence="2" id="KW-1185">Reference proteome</keyword>
<reference evidence="2" key="1">
    <citation type="submission" date="2010-02" db="EMBL/GenBank/DDBJ databases">
        <title>Complete sequence of Ferroglobus placidus DSM 10642.</title>
        <authorList>
            <consortium name="US DOE Joint Genome Institute"/>
            <person name="Lucas S."/>
            <person name="Copeland A."/>
            <person name="Lapidus A."/>
            <person name="Cheng J.-F."/>
            <person name="Bruce D."/>
            <person name="Goodwin L."/>
            <person name="Pitluck S."/>
            <person name="Saunders E."/>
            <person name="Brettin T."/>
            <person name="Detter J.C."/>
            <person name="Han C."/>
            <person name="Tapia R."/>
            <person name="Larimer F."/>
            <person name="Land M."/>
            <person name="Hauser L."/>
            <person name="Kyrpides N."/>
            <person name="Ivanova N."/>
            <person name="Holmes D."/>
            <person name="Lovley D."/>
            <person name="Kyrpides N."/>
            <person name="Anderson I.J."/>
            <person name="Woyke T."/>
        </authorList>
    </citation>
    <scope>NUCLEOTIDE SEQUENCE [LARGE SCALE GENOMIC DNA]</scope>
    <source>
        <strain evidence="2">DSM 10642 / AEDII12DO</strain>
    </source>
</reference>
<dbReference type="STRING" id="589924.Ferp_0784"/>
<reference evidence="1 2" key="2">
    <citation type="journal article" date="2011" name="Stand. Genomic Sci.">
        <title>Complete genome sequence of Ferroglobus placidus AEDII12DO.</title>
        <authorList>
            <person name="Anderson I."/>
            <person name="Risso C."/>
            <person name="Holmes D."/>
            <person name="Lucas S."/>
            <person name="Copeland A."/>
            <person name="Lapidus A."/>
            <person name="Cheng J.F."/>
            <person name="Bruce D."/>
            <person name="Goodwin L."/>
            <person name="Pitluck S."/>
            <person name="Saunders E."/>
            <person name="Brettin T."/>
            <person name="Detter J.C."/>
            <person name="Han C."/>
            <person name="Tapia R."/>
            <person name="Larimer F."/>
            <person name="Land M."/>
            <person name="Hauser L."/>
            <person name="Woyke T."/>
            <person name="Lovley D."/>
            <person name="Kyrpides N."/>
            <person name="Ivanova N."/>
        </authorList>
    </citation>
    <scope>NUCLEOTIDE SEQUENCE [LARGE SCALE GENOMIC DNA]</scope>
    <source>
        <strain evidence="2">DSM 10642 / AEDII12DO</strain>
    </source>
</reference>
<dbReference type="Proteomes" id="UP000002613">
    <property type="component" value="Chromosome"/>
</dbReference>